<proteinExistence type="predicted"/>
<feature type="compositionally biased region" description="Basic residues" evidence="1">
    <location>
        <begin position="1"/>
        <end position="11"/>
    </location>
</feature>
<accession>A0AAE1UNW0</accession>
<evidence type="ECO:0000313" key="2">
    <source>
        <dbReference type="EMBL" id="KAK4338948.1"/>
    </source>
</evidence>
<feature type="compositionally biased region" description="Polar residues" evidence="1">
    <location>
        <begin position="12"/>
        <end position="25"/>
    </location>
</feature>
<comment type="caution">
    <text evidence="2">The sequence shown here is derived from an EMBL/GenBank/DDBJ whole genome shotgun (WGS) entry which is preliminary data.</text>
</comment>
<dbReference type="AlphaFoldDB" id="A0AAE1UNW0"/>
<organism evidence="2 3">
    <name type="scientific">Anisodus tanguticus</name>
    <dbReference type="NCBI Taxonomy" id="243964"/>
    <lineage>
        <taxon>Eukaryota</taxon>
        <taxon>Viridiplantae</taxon>
        <taxon>Streptophyta</taxon>
        <taxon>Embryophyta</taxon>
        <taxon>Tracheophyta</taxon>
        <taxon>Spermatophyta</taxon>
        <taxon>Magnoliopsida</taxon>
        <taxon>eudicotyledons</taxon>
        <taxon>Gunneridae</taxon>
        <taxon>Pentapetalae</taxon>
        <taxon>asterids</taxon>
        <taxon>lamiids</taxon>
        <taxon>Solanales</taxon>
        <taxon>Solanaceae</taxon>
        <taxon>Solanoideae</taxon>
        <taxon>Hyoscyameae</taxon>
        <taxon>Anisodus</taxon>
    </lineage>
</organism>
<evidence type="ECO:0000256" key="1">
    <source>
        <dbReference type="SAM" id="MobiDB-lite"/>
    </source>
</evidence>
<gene>
    <name evidence="2" type="ORF">RND71_040410</name>
</gene>
<dbReference type="EMBL" id="JAVYJV010000023">
    <property type="protein sequence ID" value="KAK4338948.1"/>
    <property type="molecule type" value="Genomic_DNA"/>
</dbReference>
<protein>
    <submittedName>
        <fullName evidence="2">Uncharacterized protein</fullName>
    </submittedName>
</protein>
<feature type="region of interest" description="Disordered" evidence="1">
    <location>
        <begin position="51"/>
        <end position="76"/>
    </location>
</feature>
<reference evidence="2" key="1">
    <citation type="submission" date="2023-12" db="EMBL/GenBank/DDBJ databases">
        <title>Genome assembly of Anisodus tanguticus.</title>
        <authorList>
            <person name="Wang Y.-J."/>
        </authorList>
    </citation>
    <scope>NUCLEOTIDE SEQUENCE</scope>
    <source>
        <strain evidence="2">KB-2021</strain>
        <tissue evidence="2">Leaf</tissue>
    </source>
</reference>
<keyword evidence="3" id="KW-1185">Reference proteome</keyword>
<feature type="compositionally biased region" description="Polar residues" evidence="1">
    <location>
        <begin position="62"/>
        <end position="76"/>
    </location>
</feature>
<evidence type="ECO:0000313" key="3">
    <source>
        <dbReference type="Proteomes" id="UP001291623"/>
    </source>
</evidence>
<feature type="region of interest" description="Disordered" evidence="1">
    <location>
        <begin position="1"/>
        <end position="25"/>
    </location>
</feature>
<dbReference type="Proteomes" id="UP001291623">
    <property type="component" value="Unassembled WGS sequence"/>
</dbReference>
<name>A0AAE1UNW0_9SOLA</name>
<sequence>MASGSRTKHSHSQVQAQSSGTSNVNYKDSISKAIAQYTADARLHAVFEQSGNSGKSFDYSESVKTTTQYAVPEQQA</sequence>